<sequence length="405" mass="43174">MTLTLLINTMGFATACVTLLPALVFAGQCLLGVAASRRSSVWRVGPHRDAVASTRFAYLLPAHDEEQVIGDTLAAIFAQVEPGDEVVVVADNCSDATAEVARRSGASVVERTDLQRRGKGWALAAGRDYLKQQPPDVLVIVDADTLIGAGFARSLRACPQLRERPVQSTYVVSAADGDEVAGISALAFAVRNAVRPLGLRALGLPCLLNGSGMAIPWAIAVDAPLAGGHIGEEYRLSIDLVLEGHPTVYWPSAMVAGPLPTSDEVSAGQRRRWTHTSLTVMRDQIPRLLWGGLRRGEVAPLALAADLLVPPLTLLLLAHLAALVVTALLALVGGSFVPVMLVLTGLALVVSSVAAAATLFKFPAARRVQAAALTRYLRRHLAHGVEFFYRPHTHWNKTAREVVKD</sequence>
<dbReference type="CDD" id="cd06438">
    <property type="entry name" value="EpsO_like"/>
    <property type="match status" value="1"/>
</dbReference>
<dbReference type="GO" id="GO:0016740">
    <property type="term" value="F:transferase activity"/>
    <property type="evidence" value="ECO:0007669"/>
    <property type="project" value="UniProtKB-KW"/>
</dbReference>
<dbReference type="PANTHER" id="PTHR48090:SF6">
    <property type="entry name" value="SLR5056 PROTEIN"/>
    <property type="match status" value="1"/>
</dbReference>
<dbReference type="InterPro" id="IPR029044">
    <property type="entry name" value="Nucleotide-diphossugar_trans"/>
</dbReference>
<dbReference type="OrthoDB" id="9797391at2"/>
<dbReference type="Gene3D" id="3.90.550.10">
    <property type="entry name" value="Spore Coat Polysaccharide Biosynthesis Protein SpsA, Chain A"/>
    <property type="match status" value="1"/>
</dbReference>
<dbReference type="AlphaFoldDB" id="A0A5C5ZFV5"/>
<dbReference type="PANTHER" id="PTHR48090">
    <property type="entry name" value="UNDECAPRENYL-PHOSPHATE 4-DEOXY-4-FORMAMIDO-L-ARABINOSE TRANSFERASE-RELATED"/>
    <property type="match status" value="1"/>
</dbReference>
<keyword evidence="3" id="KW-1185">Reference proteome</keyword>
<dbReference type="InterPro" id="IPR050256">
    <property type="entry name" value="Glycosyltransferase_2"/>
</dbReference>
<reference evidence="2 3" key="1">
    <citation type="submission" date="2019-02" db="EMBL/GenBank/DDBJ databases">
        <title>Deep-cultivation of Planctomycetes and their phenomic and genomic characterization uncovers novel biology.</title>
        <authorList>
            <person name="Wiegand S."/>
            <person name="Jogler M."/>
            <person name="Boedeker C."/>
            <person name="Pinto D."/>
            <person name="Vollmers J."/>
            <person name="Rivas-Marin E."/>
            <person name="Kohn T."/>
            <person name="Peeters S.H."/>
            <person name="Heuer A."/>
            <person name="Rast P."/>
            <person name="Oberbeckmann S."/>
            <person name="Bunk B."/>
            <person name="Jeske O."/>
            <person name="Meyerdierks A."/>
            <person name="Storesund J.E."/>
            <person name="Kallscheuer N."/>
            <person name="Luecker S."/>
            <person name="Lage O.M."/>
            <person name="Pohl T."/>
            <person name="Merkel B.J."/>
            <person name="Hornburger P."/>
            <person name="Mueller R.-W."/>
            <person name="Bruemmer F."/>
            <person name="Labrenz M."/>
            <person name="Spormann A.M."/>
            <person name="Op Den Camp H."/>
            <person name="Overmann J."/>
            <person name="Amann R."/>
            <person name="Jetten M.S.M."/>
            <person name="Mascher T."/>
            <person name="Medema M.H."/>
            <person name="Devos D.P."/>
            <person name="Kaster A.-K."/>
            <person name="Ovreas L."/>
            <person name="Rohde M."/>
            <person name="Galperin M.Y."/>
            <person name="Jogler C."/>
        </authorList>
    </citation>
    <scope>NUCLEOTIDE SEQUENCE [LARGE SCALE GENOMIC DNA]</scope>
    <source>
        <strain evidence="2 3">Pla123a</strain>
    </source>
</reference>
<keyword evidence="2" id="KW-0808">Transferase</keyword>
<keyword evidence="1" id="KW-0812">Transmembrane</keyword>
<dbReference type="Pfam" id="PF13641">
    <property type="entry name" value="Glyco_tranf_2_3"/>
    <property type="match status" value="1"/>
</dbReference>
<evidence type="ECO:0000313" key="2">
    <source>
        <dbReference type="EMBL" id="TWT85917.1"/>
    </source>
</evidence>
<dbReference type="SUPFAM" id="SSF53448">
    <property type="entry name" value="Nucleotide-diphospho-sugar transferases"/>
    <property type="match status" value="1"/>
</dbReference>
<keyword evidence="1" id="KW-1133">Transmembrane helix</keyword>
<evidence type="ECO:0000256" key="1">
    <source>
        <dbReference type="SAM" id="Phobius"/>
    </source>
</evidence>
<feature type="transmembrane region" description="Helical" evidence="1">
    <location>
        <begin position="339"/>
        <end position="360"/>
    </location>
</feature>
<organism evidence="2 3">
    <name type="scientific">Posidoniimonas polymericola</name>
    <dbReference type="NCBI Taxonomy" id="2528002"/>
    <lineage>
        <taxon>Bacteria</taxon>
        <taxon>Pseudomonadati</taxon>
        <taxon>Planctomycetota</taxon>
        <taxon>Planctomycetia</taxon>
        <taxon>Pirellulales</taxon>
        <taxon>Lacipirellulaceae</taxon>
        <taxon>Posidoniimonas</taxon>
    </lineage>
</organism>
<evidence type="ECO:0000313" key="3">
    <source>
        <dbReference type="Proteomes" id="UP000318478"/>
    </source>
</evidence>
<feature type="transmembrane region" description="Helical" evidence="1">
    <location>
        <begin position="312"/>
        <end position="333"/>
    </location>
</feature>
<gene>
    <name evidence="2" type="ORF">Pla123a_07240</name>
</gene>
<dbReference type="RefSeq" id="WP_146584137.1">
    <property type="nucleotide sequence ID" value="NZ_SJPO01000001.1"/>
</dbReference>
<feature type="transmembrane region" description="Helical" evidence="1">
    <location>
        <begin position="12"/>
        <end position="33"/>
    </location>
</feature>
<protein>
    <submittedName>
        <fullName evidence="2">N-glycosyltransferase</fullName>
    </submittedName>
</protein>
<dbReference type="Proteomes" id="UP000318478">
    <property type="component" value="Unassembled WGS sequence"/>
</dbReference>
<keyword evidence="1" id="KW-0472">Membrane</keyword>
<proteinExistence type="predicted"/>
<accession>A0A5C5ZFV5</accession>
<dbReference type="EMBL" id="SJPO01000001">
    <property type="protein sequence ID" value="TWT85917.1"/>
    <property type="molecule type" value="Genomic_DNA"/>
</dbReference>
<comment type="caution">
    <text evidence="2">The sequence shown here is derived from an EMBL/GenBank/DDBJ whole genome shotgun (WGS) entry which is preliminary data.</text>
</comment>
<name>A0A5C5ZFV5_9BACT</name>